<keyword evidence="2" id="KW-0479">Metal-binding</keyword>
<dbReference type="NCBIfam" id="TIGR01891">
    <property type="entry name" value="amidohydrolases"/>
    <property type="match status" value="1"/>
</dbReference>
<feature type="binding site" evidence="2">
    <location>
        <position position="143"/>
    </location>
    <ligand>
        <name>Mn(2+)</name>
        <dbReference type="ChEBI" id="CHEBI:29035"/>
        <label>2</label>
    </ligand>
</feature>
<dbReference type="Gene3D" id="3.30.70.360">
    <property type="match status" value="1"/>
</dbReference>
<reference evidence="5" key="2">
    <citation type="journal article" date="2020" name="Antonie Van Leeuwenhoek">
        <title>Labilibaculum antarcticum sp. nov., a novel facultative anaerobic, psychrotorelant bacterium isolated from marine sediment of Antarctica.</title>
        <authorList>
            <person name="Watanabe M."/>
            <person name="Kojima H."/>
            <person name="Fukui M."/>
        </authorList>
    </citation>
    <scope>NUCLEOTIDE SEQUENCE [LARGE SCALE GENOMIC DNA]</scope>
    <source>
        <strain evidence="5">SPP2</strain>
    </source>
</reference>
<evidence type="ECO:0000256" key="2">
    <source>
        <dbReference type="PIRSR" id="PIRSR005962-1"/>
    </source>
</evidence>
<proteinExistence type="predicted"/>
<dbReference type="PANTHER" id="PTHR11014:SF63">
    <property type="entry name" value="METALLOPEPTIDASE, PUTATIVE (AFU_ORTHOLOGUE AFUA_6G09600)-RELATED"/>
    <property type="match status" value="1"/>
</dbReference>
<dbReference type="OrthoDB" id="9776731at2"/>
<dbReference type="EMBL" id="AP018042">
    <property type="protein sequence ID" value="BAX80709.1"/>
    <property type="molecule type" value="Genomic_DNA"/>
</dbReference>
<dbReference type="KEGG" id="mbas:ALGA_2382"/>
<dbReference type="SUPFAM" id="SSF55031">
    <property type="entry name" value="Bacterial exopeptidase dimerisation domain"/>
    <property type="match status" value="1"/>
</dbReference>
<feature type="binding site" evidence="2">
    <location>
        <position position="109"/>
    </location>
    <ligand>
        <name>Mn(2+)</name>
        <dbReference type="ChEBI" id="CHEBI:29035"/>
        <label>2</label>
    </ligand>
</feature>
<dbReference type="CDD" id="cd03886">
    <property type="entry name" value="M20_Acy1"/>
    <property type="match status" value="1"/>
</dbReference>
<dbReference type="RefSeq" id="WP_096429550.1">
    <property type="nucleotide sequence ID" value="NZ_AP018042.1"/>
</dbReference>
<dbReference type="AlphaFoldDB" id="A0A1Y1CK05"/>
<gene>
    <name evidence="4" type="ORF">ALGA_2382</name>
</gene>
<organism evidence="4 5">
    <name type="scientific">Labilibaculum antarcticum</name>
    <dbReference type="NCBI Taxonomy" id="1717717"/>
    <lineage>
        <taxon>Bacteria</taxon>
        <taxon>Pseudomonadati</taxon>
        <taxon>Bacteroidota</taxon>
        <taxon>Bacteroidia</taxon>
        <taxon>Marinilabiliales</taxon>
        <taxon>Marinifilaceae</taxon>
        <taxon>Labilibaculum</taxon>
    </lineage>
</organism>
<reference evidence="4 5" key="1">
    <citation type="journal article" date="2018" name="Mar. Genomics">
        <title>Complete genome sequence of Marinifilaceae bacterium strain SPP2, isolated from the Antarctic marine sediment.</title>
        <authorList>
            <person name="Watanabe M."/>
            <person name="Kojima H."/>
            <person name="Fukui M."/>
        </authorList>
    </citation>
    <scope>NUCLEOTIDE SEQUENCE [LARGE SCALE GENOMIC DNA]</scope>
    <source>
        <strain evidence="4 5">SPP2</strain>
    </source>
</reference>
<comment type="cofactor">
    <cofactor evidence="2">
        <name>Mn(2+)</name>
        <dbReference type="ChEBI" id="CHEBI:29035"/>
    </cofactor>
    <text evidence="2">The Mn(2+) ion enhances activity.</text>
</comment>
<dbReference type="Pfam" id="PF07687">
    <property type="entry name" value="M20_dimer"/>
    <property type="match status" value="1"/>
</dbReference>
<protein>
    <submittedName>
        <fullName evidence="4">N-acyl-L-amino acid amidohydrolase</fullName>
    </submittedName>
</protein>
<dbReference type="InterPro" id="IPR036264">
    <property type="entry name" value="Bact_exopeptidase_dim_dom"/>
</dbReference>
<dbReference type="InterPro" id="IPR011650">
    <property type="entry name" value="Peptidase_M20_dimer"/>
</dbReference>
<dbReference type="GO" id="GO:0046872">
    <property type="term" value="F:metal ion binding"/>
    <property type="evidence" value="ECO:0007669"/>
    <property type="project" value="UniProtKB-KW"/>
</dbReference>
<feature type="binding site" evidence="2">
    <location>
        <position position="365"/>
    </location>
    <ligand>
        <name>Mn(2+)</name>
        <dbReference type="ChEBI" id="CHEBI:29035"/>
        <label>2</label>
    </ligand>
</feature>
<dbReference type="PIRSF" id="PIRSF005962">
    <property type="entry name" value="Pept_M20D_amidohydro"/>
    <property type="match status" value="1"/>
</dbReference>
<dbReference type="GO" id="GO:0019877">
    <property type="term" value="P:diaminopimelate biosynthetic process"/>
    <property type="evidence" value="ECO:0007669"/>
    <property type="project" value="UniProtKB-ARBA"/>
</dbReference>
<dbReference type="FunFam" id="3.30.70.360:FF:000001">
    <property type="entry name" value="N-acetyldiaminopimelate deacetylase"/>
    <property type="match status" value="1"/>
</dbReference>
<keyword evidence="5" id="KW-1185">Reference proteome</keyword>
<dbReference type="PANTHER" id="PTHR11014">
    <property type="entry name" value="PEPTIDASE M20 FAMILY MEMBER"/>
    <property type="match status" value="1"/>
</dbReference>
<evidence type="ECO:0000313" key="4">
    <source>
        <dbReference type="EMBL" id="BAX80709.1"/>
    </source>
</evidence>
<sequence length="393" mass="43466">MTNLKTKILTFSKQITAETKQIRAHLHANPELSFQEFETSKFIQEYLNKLGIPYKSGFVKTGIVGKIEGKNPNKKVIALRSDMDALPINENPDNKYCSTNNGVMHACGHDMHMASLLGTAKILSEFKNEWEGTILLIFQPGEELLPGGAKLMMEEGALQPEPEWILGQHVLPDMPAGTVGFRSGMYMASGDEIYLTVKGKGGHAAMPHKCTDTVLIASHIIVALQQIVSRHCDARIPTVLSFGKMIANGATNIIPDEVKIEGTFRTMNEEWRAKAKQLITDIAKSTAAGMGAECEVDIRHGYPFLVNNEEITHEAKTNAADLLGEDKVVNMDIRMTTEDFGFYSQKYPATFYRFGVQSGKDGSLHTSTFEANDDSLHTSMSTMAWLAISYLNR</sequence>
<evidence type="ECO:0000259" key="3">
    <source>
        <dbReference type="Pfam" id="PF07687"/>
    </source>
</evidence>
<name>A0A1Y1CK05_9BACT</name>
<evidence type="ECO:0000313" key="5">
    <source>
        <dbReference type="Proteomes" id="UP000218267"/>
    </source>
</evidence>
<dbReference type="InterPro" id="IPR002933">
    <property type="entry name" value="Peptidase_M20"/>
</dbReference>
<keyword evidence="2" id="KW-0464">Manganese</keyword>
<keyword evidence="1 4" id="KW-0378">Hydrolase</keyword>
<feature type="domain" description="Peptidase M20 dimerisation" evidence="3">
    <location>
        <begin position="195"/>
        <end position="287"/>
    </location>
</feature>
<dbReference type="Gene3D" id="3.40.630.10">
    <property type="entry name" value="Zn peptidases"/>
    <property type="match status" value="1"/>
</dbReference>
<dbReference type="GO" id="GO:0050118">
    <property type="term" value="F:N-acetyldiaminopimelate deacetylase activity"/>
    <property type="evidence" value="ECO:0007669"/>
    <property type="project" value="UniProtKB-ARBA"/>
</dbReference>
<dbReference type="SUPFAM" id="SSF53187">
    <property type="entry name" value="Zn-dependent exopeptidases"/>
    <property type="match status" value="1"/>
</dbReference>
<feature type="binding site" evidence="2">
    <location>
        <position position="107"/>
    </location>
    <ligand>
        <name>Mn(2+)</name>
        <dbReference type="ChEBI" id="CHEBI:29035"/>
        <label>2</label>
    </ligand>
</feature>
<evidence type="ECO:0000256" key="1">
    <source>
        <dbReference type="ARBA" id="ARBA00022801"/>
    </source>
</evidence>
<dbReference type="Pfam" id="PF01546">
    <property type="entry name" value="Peptidase_M20"/>
    <property type="match status" value="1"/>
</dbReference>
<dbReference type="Proteomes" id="UP000218267">
    <property type="component" value="Chromosome"/>
</dbReference>
<feature type="binding site" evidence="2">
    <location>
        <position position="169"/>
    </location>
    <ligand>
        <name>Mn(2+)</name>
        <dbReference type="ChEBI" id="CHEBI:29035"/>
        <label>2</label>
    </ligand>
</feature>
<dbReference type="InterPro" id="IPR017439">
    <property type="entry name" value="Amidohydrolase"/>
</dbReference>
<accession>A0A1Y1CK05</accession>